<dbReference type="InterPro" id="IPR017961">
    <property type="entry name" value="DNA_pol_Y-fam_little_finger"/>
</dbReference>
<evidence type="ECO:0000313" key="16">
    <source>
        <dbReference type="EMBL" id="CAJ0589986.1"/>
    </source>
</evidence>
<feature type="domain" description="BRCT" evidence="14">
    <location>
        <begin position="180"/>
        <end position="268"/>
    </location>
</feature>
<accession>A0AA36GII8</accession>
<gene>
    <name evidence="16" type="ORF">CYNAS_LOCUS1969</name>
</gene>
<dbReference type="GO" id="GO:0042276">
    <property type="term" value="P:error-prone translesion synthesis"/>
    <property type="evidence" value="ECO:0007669"/>
    <property type="project" value="TreeGrafter"/>
</dbReference>
<comment type="subcellular location">
    <subcellularLocation>
        <location evidence="1">Nucleus</location>
    </subcellularLocation>
</comment>
<dbReference type="InterPro" id="IPR001357">
    <property type="entry name" value="BRCT_dom"/>
</dbReference>
<dbReference type="GO" id="GO:0003684">
    <property type="term" value="F:damaged DNA binding"/>
    <property type="evidence" value="ECO:0007669"/>
    <property type="project" value="InterPro"/>
</dbReference>
<dbReference type="Pfam" id="PF16589">
    <property type="entry name" value="BRCT_2"/>
    <property type="match status" value="1"/>
</dbReference>
<keyword evidence="6" id="KW-0548">Nucleotidyltransferase</keyword>
<keyword evidence="4" id="KW-0237">DNA synthesis</keyword>
<dbReference type="InterPro" id="IPR043128">
    <property type="entry name" value="Rev_trsase/Diguanyl_cyclase"/>
</dbReference>
<evidence type="ECO:0000256" key="8">
    <source>
        <dbReference type="ARBA" id="ARBA00022763"/>
    </source>
</evidence>
<dbReference type="GO" id="GO:0070987">
    <property type="term" value="P:error-free translesion synthesis"/>
    <property type="evidence" value="ECO:0007669"/>
    <property type="project" value="TreeGrafter"/>
</dbReference>
<keyword evidence="8" id="KW-0227">DNA damage</keyword>
<protein>
    <recommendedName>
        <fullName evidence="3">DNA repair protein REV1</fullName>
    </recommendedName>
</protein>
<keyword evidence="17" id="KW-1185">Reference proteome</keyword>
<evidence type="ECO:0000259" key="14">
    <source>
        <dbReference type="PROSITE" id="PS50172"/>
    </source>
</evidence>
<dbReference type="PROSITE" id="PS50173">
    <property type="entry name" value="UMUC"/>
    <property type="match status" value="1"/>
</dbReference>
<dbReference type="GO" id="GO:0046872">
    <property type="term" value="F:metal ion binding"/>
    <property type="evidence" value="ECO:0007669"/>
    <property type="project" value="UniProtKB-KW"/>
</dbReference>
<dbReference type="GO" id="GO:0003887">
    <property type="term" value="F:DNA-directed DNA polymerase activity"/>
    <property type="evidence" value="ECO:0007669"/>
    <property type="project" value="InterPro"/>
</dbReference>
<dbReference type="SMART" id="SM00292">
    <property type="entry name" value="BRCT"/>
    <property type="match status" value="1"/>
</dbReference>
<evidence type="ECO:0000259" key="15">
    <source>
        <dbReference type="PROSITE" id="PS50173"/>
    </source>
</evidence>
<keyword evidence="11" id="KW-0234">DNA repair</keyword>
<dbReference type="EMBL" id="CATQJL010000001">
    <property type="protein sequence ID" value="CAJ0589986.1"/>
    <property type="molecule type" value="Genomic_DNA"/>
</dbReference>
<dbReference type="PANTHER" id="PTHR45990:SF1">
    <property type="entry name" value="DNA REPAIR PROTEIN REV1"/>
    <property type="match status" value="1"/>
</dbReference>
<feature type="compositionally biased region" description="Basic and acidic residues" evidence="13">
    <location>
        <begin position="133"/>
        <end position="146"/>
    </location>
</feature>
<keyword evidence="10" id="KW-0238">DNA-binding</keyword>
<proteinExistence type="inferred from homology"/>
<dbReference type="Pfam" id="PF21999">
    <property type="entry name" value="IMS_HHH_1"/>
    <property type="match status" value="1"/>
</dbReference>
<dbReference type="FunFam" id="3.30.1490.100:FF:000001">
    <property type="entry name" value="DNA repair protein REV1"/>
    <property type="match status" value="1"/>
</dbReference>
<comment type="similarity">
    <text evidence="2">Belongs to the DNA polymerase type-Y family.</text>
</comment>
<dbReference type="Gene3D" id="3.30.1490.100">
    <property type="entry name" value="DNA polymerase, Y-family, little finger domain"/>
    <property type="match status" value="1"/>
</dbReference>
<dbReference type="CDD" id="cd17719">
    <property type="entry name" value="BRCT_Rev1"/>
    <property type="match status" value="1"/>
</dbReference>
<dbReference type="InterPro" id="IPR036420">
    <property type="entry name" value="BRCT_dom_sf"/>
</dbReference>
<evidence type="ECO:0000256" key="2">
    <source>
        <dbReference type="ARBA" id="ARBA00010945"/>
    </source>
</evidence>
<dbReference type="Gene3D" id="3.40.50.10190">
    <property type="entry name" value="BRCT domain"/>
    <property type="match status" value="1"/>
</dbReference>
<evidence type="ECO:0000256" key="9">
    <source>
        <dbReference type="ARBA" id="ARBA00022842"/>
    </source>
</evidence>
<dbReference type="InterPro" id="IPR036775">
    <property type="entry name" value="DNA_pol_Y-fam_lit_finger_sf"/>
</dbReference>
<evidence type="ECO:0000256" key="5">
    <source>
        <dbReference type="ARBA" id="ARBA00022679"/>
    </source>
</evidence>
<sequence length="877" mass="98025">MLWFTDVYGPYQCVIQGGIIAMSSHETQLQVGDASVIIMSDDESNASNLSEDLFVNNEDSCDVAEMEQGGTNVVTFTDMQCPNDENDASVEKKCIASHNAAAPEHSTTIGVKALDEEPRKSPRDMKSSASTDLDLRDKMEESMSRLGKDADATSNFGYYMQLKKDKLRYQVNVLDRPAQRSSEIFKGISIFVNGHTEPTALELRQLIQLHGGEYHCYYEYGVTSYVIATSLASAKVSKTRQNEKFVRPEWIVDSIANGKLMDVENYILLPTQRKETTLTNLQRKPPQQNEDKILDARDPNFLEEFYARSRLHLISTLAQELKDYVCSLRASEQQSFPGRESLKYLRNDSFKPFARTIFHVDLDCFFVSVALRDRPDLKDKPIAITHSKGVGGGFSELASVSYPARSCGLRNGMMVCDAIKRCPQLICLPYAFDEYRKVSKAIYNIVSRYTLEIRAVSCDEMYVDCTKLLNEMHIGDAVAFAEHLRAEIKQETGCPASVGIGKSTLLARLATRHAKPDGVRYVPAEESDLFVANEKVKNLPGMGHQTYAKLVSNFGSVEICSDLQRVPRSDLELLLGKKAGEQLYKLCRGENDEKEFIASSIRKSVSCDINYGIRFTKKSEVAHFLNVIGAELEKKLMSAKMTTKSITLKLMVRSPDAPIETAKYLGHGECDVQNKSSSLEHPTTSAQVISAVALRLFNNISPVVSDVRGIGVQCGRLALASEVGYSATSEAINRMFQMNKNKKEEKKPPQLVHKEETTQERELPPAFSIGQPSFFGEQNMVKTKEDILKYLKNEPNEDAVGVITDFLFYLLRDGCLSTLVSTCLFIHRELFATDAGTTPEPGWLFAMNVIFDSLDERCQKLYGGPAIRPAIFKCKES</sequence>
<dbReference type="Gene3D" id="6.10.250.1490">
    <property type="match status" value="1"/>
</dbReference>
<keyword evidence="9" id="KW-0460">Magnesium</keyword>
<evidence type="ECO:0000256" key="13">
    <source>
        <dbReference type="SAM" id="MobiDB-lite"/>
    </source>
</evidence>
<feature type="domain" description="UmuC" evidence="15">
    <location>
        <begin position="357"/>
        <end position="543"/>
    </location>
</feature>
<evidence type="ECO:0000256" key="7">
    <source>
        <dbReference type="ARBA" id="ARBA00022723"/>
    </source>
</evidence>
<name>A0AA36GII8_CYLNA</name>
<feature type="region of interest" description="Disordered" evidence="13">
    <location>
        <begin position="113"/>
        <end position="146"/>
    </location>
</feature>
<dbReference type="AlphaFoldDB" id="A0AA36GII8"/>
<dbReference type="GO" id="GO:0006281">
    <property type="term" value="P:DNA repair"/>
    <property type="evidence" value="ECO:0007669"/>
    <property type="project" value="UniProtKB-KW"/>
</dbReference>
<keyword evidence="12" id="KW-0539">Nucleus</keyword>
<keyword evidence="5" id="KW-0808">Transferase</keyword>
<organism evidence="16 17">
    <name type="scientific">Cylicocyclus nassatus</name>
    <name type="common">Nematode worm</name>
    <dbReference type="NCBI Taxonomy" id="53992"/>
    <lineage>
        <taxon>Eukaryota</taxon>
        <taxon>Metazoa</taxon>
        <taxon>Ecdysozoa</taxon>
        <taxon>Nematoda</taxon>
        <taxon>Chromadorea</taxon>
        <taxon>Rhabditida</taxon>
        <taxon>Rhabditina</taxon>
        <taxon>Rhabditomorpha</taxon>
        <taxon>Strongyloidea</taxon>
        <taxon>Strongylidae</taxon>
        <taxon>Cylicocyclus</taxon>
    </lineage>
</organism>
<dbReference type="InterPro" id="IPR043502">
    <property type="entry name" value="DNA/RNA_pol_sf"/>
</dbReference>
<evidence type="ECO:0000256" key="3">
    <source>
        <dbReference type="ARBA" id="ARBA00020399"/>
    </source>
</evidence>
<evidence type="ECO:0000256" key="10">
    <source>
        <dbReference type="ARBA" id="ARBA00023125"/>
    </source>
</evidence>
<dbReference type="SUPFAM" id="SSF56672">
    <property type="entry name" value="DNA/RNA polymerases"/>
    <property type="match status" value="1"/>
</dbReference>
<reference evidence="16" key="1">
    <citation type="submission" date="2023-07" db="EMBL/GenBank/DDBJ databases">
        <authorList>
            <consortium name="CYATHOMIX"/>
        </authorList>
    </citation>
    <scope>NUCLEOTIDE SEQUENCE</scope>
    <source>
        <strain evidence="16">N/A</strain>
    </source>
</reference>
<evidence type="ECO:0000256" key="4">
    <source>
        <dbReference type="ARBA" id="ARBA00022634"/>
    </source>
</evidence>
<dbReference type="PANTHER" id="PTHR45990">
    <property type="entry name" value="DNA REPAIR PROTEIN REV1"/>
    <property type="match status" value="1"/>
</dbReference>
<feature type="compositionally biased region" description="Basic and acidic residues" evidence="13">
    <location>
        <begin position="113"/>
        <end position="126"/>
    </location>
</feature>
<dbReference type="Gene3D" id="3.30.70.270">
    <property type="match status" value="1"/>
</dbReference>
<dbReference type="SUPFAM" id="SSF52113">
    <property type="entry name" value="BRCT domain"/>
    <property type="match status" value="1"/>
</dbReference>
<dbReference type="PROSITE" id="PS50172">
    <property type="entry name" value="BRCT"/>
    <property type="match status" value="1"/>
</dbReference>
<dbReference type="CDD" id="cd01701">
    <property type="entry name" value="PolY_Rev1"/>
    <property type="match status" value="1"/>
</dbReference>
<evidence type="ECO:0000256" key="12">
    <source>
        <dbReference type="ARBA" id="ARBA00023242"/>
    </source>
</evidence>
<dbReference type="SUPFAM" id="SSF100879">
    <property type="entry name" value="Lesion bypass DNA polymerase (Y-family), little finger domain"/>
    <property type="match status" value="1"/>
</dbReference>
<dbReference type="Proteomes" id="UP001176961">
    <property type="component" value="Unassembled WGS sequence"/>
</dbReference>
<evidence type="ECO:0000256" key="11">
    <source>
        <dbReference type="ARBA" id="ARBA00023204"/>
    </source>
</evidence>
<dbReference type="GO" id="GO:0005634">
    <property type="term" value="C:nucleus"/>
    <property type="evidence" value="ECO:0007669"/>
    <property type="project" value="UniProtKB-SubCell"/>
</dbReference>
<dbReference type="InterPro" id="IPR001126">
    <property type="entry name" value="UmuC"/>
</dbReference>
<comment type="caution">
    <text evidence="16">The sequence shown here is derived from an EMBL/GenBank/DDBJ whole genome shotgun (WGS) entry which is preliminary data.</text>
</comment>
<dbReference type="Gene3D" id="1.10.150.20">
    <property type="entry name" value="5' to 3' exonuclease, C-terminal subdomain"/>
    <property type="match status" value="1"/>
</dbReference>
<dbReference type="InterPro" id="IPR053848">
    <property type="entry name" value="IMS_HHH_1"/>
</dbReference>
<evidence type="ECO:0000313" key="17">
    <source>
        <dbReference type="Proteomes" id="UP001176961"/>
    </source>
</evidence>
<keyword evidence="7" id="KW-0479">Metal-binding</keyword>
<dbReference type="GO" id="GO:0017125">
    <property type="term" value="F:deoxycytidyl transferase activity"/>
    <property type="evidence" value="ECO:0007669"/>
    <property type="project" value="TreeGrafter"/>
</dbReference>
<dbReference type="Pfam" id="PF00817">
    <property type="entry name" value="IMS"/>
    <property type="match status" value="1"/>
</dbReference>
<evidence type="ECO:0000256" key="6">
    <source>
        <dbReference type="ARBA" id="ARBA00022695"/>
    </source>
</evidence>
<evidence type="ECO:0000256" key="1">
    <source>
        <dbReference type="ARBA" id="ARBA00004123"/>
    </source>
</evidence>
<dbReference type="Pfam" id="PF11799">
    <property type="entry name" value="IMS_C"/>
    <property type="match status" value="1"/>
</dbReference>
<dbReference type="Gene3D" id="3.40.1170.60">
    <property type="match status" value="1"/>
</dbReference>